<dbReference type="GeneID" id="125779776"/>
<evidence type="ECO:0000313" key="3">
    <source>
        <dbReference type="RefSeq" id="XP_049317002.1"/>
    </source>
</evidence>
<feature type="compositionally biased region" description="Acidic residues" evidence="1">
    <location>
        <begin position="20"/>
        <end position="29"/>
    </location>
</feature>
<evidence type="ECO:0000313" key="2">
    <source>
        <dbReference type="Proteomes" id="UP001652620"/>
    </source>
</evidence>
<dbReference type="Proteomes" id="UP001652620">
    <property type="component" value="Chromosome 6"/>
</dbReference>
<feature type="compositionally biased region" description="Basic and acidic residues" evidence="1">
    <location>
        <begin position="31"/>
        <end position="51"/>
    </location>
</feature>
<organism evidence="2 3">
    <name type="scientific">Bactrocera dorsalis</name>
    <name type="common">Oriental fruit fly</name>
    <name type="synonym">Dacus dorsalis</name>
    <dbReference type="NCBI Taxonomy" id="27457"/>
    <lineage>
        <taxon>Eukaryota</taxon>
        <taxon>Metazoa</taxon>
        <taxon>Ecdysozoa</taxon>
        <taxon>Arthropoda</taxon>
        <taxon>Hexapoda</taxon>
        <taxon>Insecta</taxon>
        <taxon>Pterygota</taxon>
        <taxon>Neoptera</taxon>
        <taxon>Endopterygota</taxon>
        <taxon>Diptera</taxon>
        <taxon>Brachycera</taxon>
        <taxon>Muscomorpha</taxon>
        <taxon>Tephritoidea</taxon>
        <taxon>Tephritidae</taxon>
        <taxon>Bactrocera</taxon>
        <taxon>Bactrocera</taxon>
    </lineage>
</organism>
<accession>A0ABM3K6A0</accession>
<dbReference type="RefSeq" id="XP_049317002.1">
    <property type="nucleotide sequence ID" value="XM_049461045.1"/>
</dbReference>
<sequence>MCNTTEDTNHILFHSVDDPGSIEDNEAAADVEGRPSTHESGEAEENAEGRPKRARKSLRKEWKREERKRKRNSGDSYVTRKRKPIQEKQFSNLDCKCTKKCFNKITEEQRNKIFEAFWKIGTFSAQNAFIRGLLKPILPVRRRPTTAEKNRTSSNRFSHNVAGETKRVCKRYFLETLKISNGRLTSALEKVKMGYPPGDDKRGKKLPGNKTSDEQMAQVRTHISAFPSYESHYTRKHNPNRKYLAENLNIRLMYNPYKELVESQRLQPVREHIYRRTFNNEFNLQFHAPHKDTCLKCDIFSNKVKYSTDEEEKRKLKQDHELHLRKAE</sequence>
<evidence type="ECO:0000256" key="1">
    <source>
        <dbReference type="SAM" id="MobiDB-lite"/>
    </source>
</evidence>
<feature type="region of interest" description="Disordered" evidence="1">
    <location>
        <begin position="1"/>
        <end position="83"/>
    </location>
</feature>
<keyword evidence="2" id="KW-1185">Reference proteome</keyword>
<protein>
    <submittedName>
        <fullName evidence="3">Uncharacterized protein LOC125779776</fullName>
    </submittedName>
</protein>
<dbReference type="PANTHER" id="PTHR10773:SF19">
    <property type="match status" value="1"/>
</dbReference>
<name>A0ABM3K6A0_BACDO</name>
<proteinExistence type="predicted"/>
<feature type="region of interest" description="Disordered" evidence="1">
    <location>
        <begin position="192"/>
        <end position="212"/>
    </location>
</feature>
<dbReference type="PANTHER" id="PTHR10773">
    <property type="entry name" value="DNA-DIRECTED RNA POLYMERASES I, II, AND III SUBUNIT RPABC2"/>
    <property type="match status" value="1"/>
</dbReference>
<reference evidence="3" key="1">
    <citation type="submission" date="2025-08" db="UniProtKB">
        <authorList>
            <consortium name="RefSeq"/>
        </authorList>
    </citation>
    <scope>IDENTIFICATION</scope>
    <source>
        <tissue evidence="3">Adult</tissue>
    </source>
</reference>
<feature type="region of interest" description="Disordered" evidence="1">
    <location>
        <begin position="309"/>
        <end position="328"/>
    </location>
</feature>
<gene>
    <name evidence="3" type="primary">LOC125779776</name>
</gene>